<dbReference type="PANTHER" id="PTHR32347">
    <property type="entry name" value="EFFLUX SYSTEM COMPONENT YKNX-RELATED"/>
    <property type="match status" value="1"/>
</dbReference>
<keyword evidence="4" id="KW-0732">Signal</keyword>
<evidence type="ECO:0000256" key="4">
    <source>
        <dbReference type="SAM" id="SignalP"/>
    </source>
</evidence>
<dbReference type="EMBL" id="JAGSPJ010000001">
    <property type="protein sequence ID" value="MBR7798908.1"/>
    <property type="molecule type" value="Genomic_DNA"/>
</dbReference>
<gene>
    <name evidence="6" type="ORF">KDM90_02655</name>
</gene>
<evidence type="ECO:0000256" key="3">
    <source>
        <dbReference type="SAM" id="MobiDB-lite"/>
    </source>
</evidence>
<keyword evidence="2" id="KW-0175">Coiled coil</keyword>
<dbReference type="InterPro" id="IPR058627">
    <property type="entry name" value="MdtA-like_C"/>
</dbReference>
<feature type="signal peptide" evidence="4">
    <location>
        <begin position="1"/>
        <end position="22"/>
    </location>
</feature>
<evidence type="ECO:0000256" key="1">
    <source>
        <dbReference type="ARBA" id="ARBA00004196"/>
    </source>
</evidence>
<dbReference type="AlphaFoldDB" id="A0A941E514"/>
<dbReference type="InterPro" id="IPR050465">
    <property type="entry name" value="UPF0194_transport"/>
</dbReference>
<dbReference type="GO" id="GO:0030313">
    <property type="term" value="C:cell envelope"/>
    <property type="evidence" value="ECO:0007669"/>
    <property type="project" value="UniProtKB-SubCell"/>
</dbReference>
<feature type="region of interest" description="Disordered" evidence="3">
    <location>
        <begin position="402"/>
        <end position="438"/>
    </location>
</feature>
<sequence>MDLQKKRSRQSFAYHAWGFAFAAMLTACSAENSDEIRPTERVQESTWHEELYAEGEIKAATSTPLNVPGEGWDHRQMLRLVPNGSVVKKGDVIAVFDAPESRVQLSQAEFDLLRKEISETAIVAQADLGGAELSSESARVETDLSISRQYANADLKIFAKNSVLDKLVDIGLLTDKQGYLAWKKGQLGLRQAADQAVVNSQKESIGLQLKQKRQNLASLELTAPHDGVFILKPRWDGSLPEVGARLWAGDDFGSLPNLDKQVAKFSIAEGAAYGLKEGQEVRMRLSGTGNELNLKVTKVGKTASTKSRDTPVKYLDFEVMIEDALVKQFDLRPGQAVSAKVNLVNRAKLISVPNIALMQDGNAYSVLVGQGTRFETRKVEIGMRGPVRTEIKSGLKVGDEVVLTPKNETDKNVGANQEASKTGGKQEGNSPIKKEGKA</sequence>
<feature type="chain" id="PRO_5037303555" evidence="4">
    <location>
        <begin position="23"/>
        <end position="438"/>
    </location>
</feature>
<keyword evidence="7" id="KW-1185">Reference proteome</keyword>
<evidence type="ECO:0000313" key="7">
    <source>
        <dbReference type="Proteomes" id="UP000678545"/>
    </source>
</evidence>
<dbReference type="Pfam" id="PF25967">
    <property type="entry name" value="RND-MFP_C"/>
    <property type="match status" value="1"/>
</dbReference>
<feature type="domain" description="Multidrug resistance protein MdtA-like C-terminal permuted SH3" evidence="5">
    <location>
        <begin position="352"/>
        <end position="402"/>
    </location>
</feature>
<dbReference type="Proteomes" id="UP000678545">
    <property type="component" value="Unassembled WGS sequence"/>
</dbReference>
<name>A0A941E514_9BURK</name>
<protein>
    <submittedName>
        <fullName evidence="6">Biotin/lipoyl-binding protein</fullName>
    </submittedName>
</protein>
<dbReference type="RefSeq" id="WP_212674029.1">
    <property type="nucleotide sequence ID" value="NZ_JAGSPJ010000001.1"/>
</dbReference>
<dbReference type="Gene3D" id="2.40.30.170">
    <property type="match status" value="1"/>
</dbReference>
<organism evidence="6 7">
    <name type="scientific">Undibacterium fentianense</name>
    <dbReference type="NCBI Taxonomy" id="2828728"/>
    <lineage>
        <taxon>Bacteria</taxon>
        <taxon>Pseudomonadati</taxon>
        <taxon>Pseudomonadota</taxon>
        <taxon>Betaproteobacteria</taxon>
        <taxon>Burkholderiales</taxon>
        <taxon>Oxalobacteraceae</taxon>
        <taxon>Undibacterium</taxon>
    </lineage>
</organism>
<comment type="caution">
    <text evidence="6">The sequence shown here is derived from an EMBL/GenBank/DDBJ whole genome shotgun (WGS) entry which is preliminary data.</text>
</comment>
<dbReference type="PANTHER" id="PTHR32347:SF23">
    <property type="entry name" value="BLL5650 PROTEIN"/>
    <property type="match status" value="1"/>
</dbReference>
<evidence type="ECO:0000259" key="5">
    <source>
        <dbReference type="Pfam" id="PF25967"/>
    </source>
</evidence>
<dbReference type="PROSITE" id="PS51257">
    <property type="entry name" value="PROKAR_LIPOPROTEIN"/>
    <property type="match status" value="1"/>
</dbReference>
<dbReference type="Gene3D" id="2.40.420.20">
    <property type="match status" value="1"/>
</dbReference>
<proteinExistence type="predicted"/>
<evidence type="ECO:0000256" key="2">
    <source>
        <dbReference type="ARBA" id="ARBA00023054"/>
    </source>
</evidence>
<accession>A0A941E514</accession>
<comment type="subcellular location">
    <subcellularLocation>
        <location evidence="1">Cell envelope</location>
    </subcellularLocation>
</comment>
<evidence type="ECO:0000313" key="6">
    <source>
        <dbReference type="EMBL" id="MBR7798908.1"/>
    </source>
</evidence>
<reference evidence="6" key="1">
    <citation type="submission" date="2021-04" db="EMBL/GenBank/DDBJ databases">
        <title>novel species isolated from subtropical streams in China.</title>
        <authorList>
            <person name="Lu H."/>
        </authorList>
    </citation>
    <scope>NUCLEOTIDE SEQUENCE</scope>
    <source>
        <strain evidence="6">FT137W</strain>
    </source>
</reference>